<gene>
    <name evidence="3" type="ORF">ACFQAU_18475</name>
    <name evidence="4" type="ORF">ACFQAU_19815</name>
</gene>
<dbReference type="InterPro" id="IPR036291">
    <property type="entry name" value="NAD(P)-bd_dom_sf"/>
</dbReference>
<dbReference type="InterPro" id="IPR057326">
    <property type="entry name" value="KR_dom"/>
</dbReference>
<reference evidence="3" key="1">
    <citation type="journal article" date="2014" name="Int. J. Syst. Evol. Microbiol.">
        <title>Complete genome of a new Firmicutes species belonging to the dominant human colonic microbiota ('Ruminococcus bicirculans') reveals two chromosomes and a selective capacity to utilize plant glucans.</title>
        <authorList>
            <consortium name="NISC Comparative Sequencing Program"/>
            <person name="Wegmann U."/>
            <person name="Louis P."/>
            <person name="Goesmann A."/>
            <person name="Henrissat B."/>
            <person name="Duncan S.H."/>
            <person name="Flint H.J."/>
        </authorList>
    </citation>
    <scope>NUCLEOTIDE SEQUENCE</scope>
    <source>
        <strain evidence="3">NBRC 113428</strain>
    </source>
</reference>
<dbReference type="PRINTS" id="PR00080">
    <property type="entry name" value="SDRFAMILY"/>
</dbReference>
<dbReference type="PRINTS" id="PR00081">
    <property type="entry name" value="GDHRDH"/>
</dbReference>
<evidence type="ECO:0000313" key="5">
    <source>
        <dbReference type="Proteomes" id="UP001596403"/>
    </source>
</evidence>
<dbReference type="Gene3D" id="3.40.50.720">
    <property type="entry name" value="NAD(P)-binding Rossmann-like Domain"/>
    <property type="match status" value="1"/>
</dbReference>
<dbReference type="GO" id="GO:0016491">
    <property type="term" value="F:oxidoreductase activity"/>
    <property type="evidence" value="ECO:0007669"/>
    <property type="project" value="UniProtKB-KW"/>
</dbReference>
<protein>
    <submittedName>
        <fullName evidence="3">SDR family NAD(P)-dependent oxidoreductase</fullName>
        <ecNumber evidence="3">1.1.1.-</ecNumber>
    </submittedName>
</protein>
<dbReference type="RefSeq" id="WP_269347655.1">
    <property type="nucleotide sequence ID" value="NZ_JBHSWA010000003.1"/>
</dbReference>
<evidence type="ECO:0000256" key="1">
    <source>
        <dbReference type="ARBA" id="ARBA00006484"/>
    </source>
</evidence>
<reference evidence="5" key="2">
    <citation type="journal article" date="2019" name="Int. J. Syst. Evol. Microbiol.">
        <title>The Global Catalogue of Microorganisms (GCM) 10K type strain sequencing project: providing services to taxonomists for standard genome sequencing and annotation.</title>
        <authorList>
            <consortium name="The Broad Institute Genomics Platform"/>
            <consortium name="The Broad Institute Genome Sequencing Center for Infectious Disease"/>
            <person name="Wu L."/>
            <person name="Ma J."/>
        </authorList>
    </citation>
    <scope>NUCLEOTIDE SEQUENCE [LARGE SCALE GENOMIC DNA]</scope>
    <source>
        <strain evidence="5">NBRC 111368</strain>
    </source>
</reference>
<dbReference type="InterPro" id="IPR002347">
    <property type="entry name" value="SDR_fam"/>
</dbReference>
<keyword evidence="5" id="KW-1185">Reference proteome</keyword>
<evidence type="ECO:0000313" key="4">
    <source>
        <dbReference type="EMBL" id="MFC6643627.1"/>
    </source>
</evidence>
<name>A0ABW1Z1W5_9RHOB</name>
<dbReference type="SMART" id="SM00822">
    <property type="entry name" value="PKS_KR"/>
    <property type="match status" value="1"/>
</dbReference>
<dbReference type="PROSITE" id="PS00061">
    <property type="entry name" value="ADH_SHORT"/>
    <property type="match status" value="1"/>
</dbReference>
<reference evidence="3" key="3">
    <citation type="submission" date="2024-09" db="EMBL/GenBank/DDBJ databases">
        <authorList>
            <person name="Sun Q."/>
            <person name="Mori K."/>
        </authorList>
    </citation>
    <scope>NUCLEOTIDE SEQUENCE</scope>
    <source>
        <strain evidence="3">NBRC 113428</strain>
    </source>
</reference>
<feature type="domain" description="Ketoreductase" evidence="2">
    <location>
        <begin position="3"/>
        <end position="179"/>
    </location>
</feature>
<evidence type="ECO:0000313" key="3">
    <source>
        <dbReference type="EMBL" id="MFC6643392.1"/>
    </source>
</evidence>
<evidence type="ECO:0000259" key="2">
    <source>
        <dbReference type="SMART" id="SM00822"/>
    </source>
</evidence>
<dbReference type="NCBIfam" id="NF005559">
    <property type="entry name" value="PRK07231.1"/>
    <property type="match status" value="1"/>
</dbReference>
<dbReference type="NCBIfam" id="NF009466">
    <property type="entry name" value="PRK12826.1-2"/>
    <property type="match status" value="1"/>
</dbReference>
<dbReference type="EMBL" id="JBHSWA010000003">
    <property type="protein sequence ID" value="MFC6643392.1"/>
    <property type="molecule type" value="Genomic_DNA"/>
</dbReference>
<dbReference type="InterPro" id="IPR020904">
    <property type="entry name" value="Sc_DH/Rdtase_CS"/>
</dbReference>
<organism evidence="3 5">
    <name type="scientific">Sulfitobacter profundi</name>
    <dbReference type="NCBI Taxonomy" id="2679961"/>
    <lineage>
        <taxon>Bacteria</taxon>
        <taxon>Pseudomonadati</taxon>
        <taxon>Pseudomonadota</taxon>
        <taxon>Alphaproteobacteria</taxon>
        <taxon>Rhodobacterales</taxon>
        <taxon>Roseobacteraceae</taxon>
        <taxon>Sulfitobacter</taxon>
    </lineage>
</organism>
<dbReference type="SUPFAM" id="SSF51735">
    <property type="entry name" value="NAD(P)-binding Rossmann-fold domains"/>
    <property type="match status" value="1"/>
</dbReference>
<proteinExistence type="inferred from homology"/>
<dbReference type="InterPro" id="IPR050259">
    <property type="entry name" value="SDR"/>
</dbReference>
<keyword evidence="3" id="KW-0560">Oxidoreductase</keyword>
<comment type="similarity">
    <text evidence="1">Belongs to the short-chain dehydrogenases/reductases (SDR) family.</text>
</comment>
<dbReference type="Pfam" id="PF13561">
    <property type="entry name" value="adh_short_C2"/>
    <property type="match status" value="1"/>
</dbReference>
<dbReference type="Proteomes" id="UP001596403">
    <property type="component" value="Unassembled WGS sequence"/>
</dbReference>
<dbReference type="PANTHER" id="PTHR42879">
    <property type="entry name" value="3-OXOACYL-(ACYL-CARRIER-PROTEIN) REDUCTASE"/>
    <property type="match status" value="1"/>
</dbReference>
<accession>A0ABW1Z1W5</accession>
<dbReference type="EC" id="1.1.1.-" evidence="3"/>
<dbReference type="EMBL" id="JBHSWA010000003">
    <property type="protein sequence ID" value="MFC6643627.1"/>
    <property type="molecule type" value="Genomic_DNA"/>
</dbReference>
<comment type="caution">
    <text evidence="3">The sequence shown here is derived from an EMBL/GenBank/DDBJ whole genome shotgun (WGS) entry which is preliminary data.</text>
</comment>
<sequence length="258" mass="26560">MALVTGAGSGIGQGIALRLAELGARVVVTDIAETGIADTVKQIEAAGGTALGQKLDVSDPASVNAAFDETERWDKCVDVLVNNAGIVGINPFLDFPLEDWNRVMAINLTGSMLCAQLAAREMVRQRYGRIINITSVSGIRAGVGRTAYGTSKAALVGLTRQIALEVAAHGVTANAIAPGAITTPLTESTYTEETVARLLPMIPAGYMADPADIAAAVAYLGSPDARYVNGETLVVDGGYVCGGMMQTGSLDLGTKSSS</sequence>
<dbReference type="PANTHER" id="PTHR42879:SF2">
    <property type="entry name" value="3-OXOACYL-[ACYL-CARRIER-PROTEIN] REDUCTASE FABG"/>
    <property type="match status" value="1"/>
</dbReference>